<name>A0A8S5S0Z8_9CAUD</name>
<accession>A0A8S5S0Z8</accession>
<evidence type="ECO:0000313" key="1">
    <source>
        <dbReference type="EMBL" id="DAF44692.1"/>
    </source>
</evidence>
<organism evidence="1">
    <name type="scientific">Podoviridae sp. ct8Lf7</name>
    <dbReference type="NCBI Taxonomy" id="2827723"/>
    <lineage>
        <taxon>Viruses</taxon>
        <taxon>Duplodnaviria</taxon>
        <taxon>Heunggongvirae</taxon>
        <taxon>Uroviricota</taxon>
        <taxon>Caudoviricetes</taxon>
    </lineage>
</organism>
<protein>
    <submittedName>
        <fullName evidence="1">Uncharacterized protein</fullName>
    </submittedName>
</protein>
<reference evidence="1" key="1">
    <citation type="journal article" date="2021" name="Proc. Natl. Acad. Sci. U.S.A.">
        <title>A Catalog of Tens of Thousands of Viruses from Human Metagenomes Reveals Hidden Associations with Chronic Diseases.</title>
        <authorList>
            <person name="Tisza M.J."/>
            <person name="Buck C.B."/>
        </authorList>
    </citation>
    <scope>NUCLEOTIDE SEQUENCE</scope>
    <source>
        <strain evidence="1">Ct8Lf7</strain>
    </source>
</reference>
<sequence length="130" mass="15198">MIEFDQIFCEDLRDDFEEAGIINRLFTLEEFIRNDLSRAFAFGYCIIQWKEEGLWIPPSIRKKVRHIQDSLSIYNSQLSWINNRGEQKTIIEYVDYVLANIFFSSEEDKIKVAIALGLNIRASTNGAKKN</sequence>
<dbReference type="EMBL" id="BK032511">
    <property type="protein sequence ID" value="DAF44692.1"/>
    <property type="molecule type" value="Genomic_DNA"/>
</dbReference>
<proteinExistence type="predicted"/>